<evidence type="ECO:0000256" key="3">
    <source>
        <dbReference type="ARBA" id="ARBA00022670"/>
    </source>
</evidence>
<dbReference type="EMBL" id="CP047045">
    <property type="protein sequence ID" value="QGZ94754.1"/>
    <property type="molecule type" value="Genomic_DNA"/>
</dbReference>
<accession>A0A6I6MPB9</accession>
<dbReference type="PANTHER" id="PTHR37425">
    <property type="match status" value="1"/>
</dbReference>
<dbReference type="KEGG" id="tsv:DSM104635_01584"/>
<keyword evidence="7" id="KW-0862">Zinc</keyword>
<evidence type="ECO:0000256" key="5">
    <source>
        <dbReference type="ARBA" id="ARBA00022729"/>
    </source>
</evidence>
<keyword evidence="5" id="KW-0732">Signal</keyword>
<evidence type="ECO:0000313" key="12">
    <source>
        <dbReference type="EMBL" id="QGZ94754.1"/>
    </source>
</evidence>
<keyword evidence="6" id="KW-0378">Hydrolase</keyword>
<evidence type="ECO:0000256" key="9">
    <source>
        <dbReference type="ARBA" id="ARBA00023316"/>
    </source>
</evidence>
<keyword evidence="4" id="KW-0479">Metal-binding</keyword>
<dbReference type="AlphaFoldDB" id="A0A6I6MPB9"/>
<organism evidence="12 13">
    <name type="scientific">Terricaulis silvestris</name>
    <dbReference type="NCBI Taxonomy" id="2686094"/>
    <lineage>
        <taxon>Bacteria</taxon>
        <taxon>Pseudomonadati</taxon>
        <taxon>Pseudomonadota</taxon>
        <taxon>Alphaproteobacteria</taxon>
        <taxon>Caulobacterales</taxon>
        <taxon>Caulobacteraceae</taxon>
        <taxon>Terricaulis</taxon>
    </lineage>
</organism>
<dbReference type="PANTHER" id="PTHR37425:SF1">
    <property type="entry name" value="OUTER MEMBRANE PROTEIN"/>
    <property type="match status" value="1"/>
</dbReference>
<keyword evidence="8" id="KW-0482">Metalloprotease</keyword>
<keyword evidence="9" id="KW-0961">Cell wall biogenesis/degradation</keyword>
<dbReference type="RefSeq" id="WP_158765669.1">
    <property type="nucleotide sequence ID" value="NZ_CP047045.1"/>
</dbReference>
<evidence type="ECO:0000256" key="6">
    <source>
        <dbReference type="ARBA" id="ARBA00022801"/>
    </source>
</evidence>
<keyword evidence="3" id="KW-0645">Protease</keyword>
<proteinExistence type="inferred from homology"/>
<comment type="pathway">
    <text evidence="2">Cell wall biogenesis; cell wall polysaccharide biosynthesis.</text>
</comment>
<evidence type="ECO:0000256" key="8">
    <source>
        <dbReference type="ARBA" id="ARBA00023049"/>
    </source>
</evidence>
<evidence type="ECO:0000256" key="7">
    <source>
        <dbReference type="ARBA" id="ARBA00022833"/>
    </source>
</evidence>
<dbReference type="SUPFAM" id="SSF55166">
    <property type="entry name" value="Hedgehog/DD-peptidase"/>
    <property type="match status" value="1"/>
</dbReference>
<name>A0A6I6MPB9_9CAUL</name>
<dbReference type="CDD" id="cd14844">
    <property type="entry name" value="Zn-DD-carboxypeptidase_like"/>
    <property type="match status" value="1"/>
</dbReference>
<comment type="similarity">
    <text evidence="10">Belongs to the peptidase M15 family.</text>
</comment>
<evidence type="ECO:0000313" key="13">
    <source>
        <dbReference type="Proteomes" id="UP000431269"/>
    </source>
</evidence>
<dbReference type="Proteomes" id="UP000431269">
    <property type="component" value="Chromosome"/>
</dbReference>
<dbReference type="GO" id="GO:0046872">
    <property type="term" value="F:metal ion binding"/>
    <property type="evidence" value="ECO:0007669"/>
    <property type="project" value="UniProtKB-KW"/>
</dbReference>
<reference evidence="13" key="1">
    <citation type="submission" date="2019-12" db="EMBL/GenBank/DDBJ databases">
        <title>Complete genome of Terracaulis silvestris 0127_4.</title>
        <authorList>
            <person name="Vieira S."/>
            <person name="Riedel T."/>
            <person name="Sproer C."/>
            <person name="Pascual J."/>
            <person name="Boedeker C."/>
            <person name="Overmann J."/>
        </authorList>
    </citation>
    <scope>NUCLEOTIDE SEQUENCE [LARGE SCALE GENOMIC DNA]</scope>
    <source>
        <strain evidence="13">0127_4</strain>
    </source>
</reference>
<dbReference type="GO" id="GO:0071555">
    <property type="term" value="P:cell wall organization"/>
    <property type="evidence" value="ECO:0007669"/>
    <property type="project" value="UniProtKB-KW"/>
</dbReference>
<dbReference type="Pfam" id="PF05951">
    <property type="entry name" value="Peptidase_M15_2"/>
    <property type="match status" value="1"/>
</dbReference>
<sequence>MNRRNLLQFAGGTLLNGALVGGGAAALILPANATTLTGPPATRAAEARRLAFVNTHTGDTFADAYWEAGNYVPDAMAAINHVMRDHRSSEAHEIDPRLLDQLHALRGAVETQTPYQIISGYRSPVTNAALHEGSSGVATRSLHMEGRAIDIRIRGVDTARLRDAALDMAAGGVGYYQASDFIHVDTGRVRRW</sequence>
<evidence type="ECO:0000256" key="11">
    <source>
        <dbReference type="ARBA" id="ARBA00093666"/>
    </source>
</evidence>
<evidence type="ECO:0000256" key="10">
    <source>
        <dbReference type="ARBA" id="ARBA00093448"/>
    </source>
</evidence>
<gene>
    <name evidence="12" type="ORF">DSM104635_01584</name>
</gene>
<dbReference type="Gene3D" id="3.30.1380.10">
    <property type="match status" value="1"/>
</dbReference>
<dbReference type="GO" id="GO:0006508">
    <property type="term" value="P:proteolysis"/>
    <property type="evidence" value="ECO:0007669"/>
    <property type="project" value="UniProtKB-KW"/>
</dbReference>
<evidence type="ECO:0000256" key="4">
    <source>
        <dbReference type="ARBA" id="ARBA00022723"/>
    </source>
</evidence>
<dbReference type="InterPro" id="IPR009045">
    <property type="entry name" value="Zn_M74/Hedgehog-like"/>
</dbReference>
<dbReference type="InterPro" id="IPR010275">
    <property type="entry name" value="MepK"/>
</dbReference>
<evidence type="ECO:0000256" key="1">
    <source>
        <dbReference type="ARBA" id="ARBA00001947"/>
    </source>
</evidence>
<protein>
    <recommendedName>
        <fullName evidence="11">Murein endopeptidase K</fullName>
    </recommendedName>
</protein>
<evidence type="ECO:0000256" key="2">
    <source>
        <dbReference type="ARBA" id="ARBA00004776"/>
    </source>
</evidence>
<keyword evidence="13" id="KW-1185">Reference proteome</keyword>
<comment type="cofactor">
    <cofactor evidence="1">
        <name>Zn(2+)</name>
        <dbReference type="ChEBI" id="CHEBI:29105"/>
    </cofactor>
</comment>
<dbReference type="GO" id="GO:0008237">
    <property type="term" value="F:metallopeptidase activity"/>
    <property type="evidence" value="ECO:0007669"/>
    <property type="project" value="UniProtKB-KW"/>
</dbReference>